<proteinExistence type="predicted"/>
<dbReference type="GO" id="GO:0016020">
    <property type="term" value="C:membrane"/>
    <property type="evidence" value="ECO:0007669"/>
    <property type="project" value="InterPro"/>
</dbReference>
<dbReference type="InterPro" id="IPR007313">
    <property type="entry name" value="FxsA"/>
</dbReference>
<dbReference type="PANTHER" id="PTHR35335:SF1">
    <property type="entry name" value="UPF0716 PROTEIN FXSA"/>
    <property type="match status" value="1"/>
</dbReference>
<evidence type="ECO:0000313" key="5">
    <source>
        <dbReference type="Proteomes" id="UP000294641"/>
    </source>
</evidence>
<evidence type="ECO:0000313" key="3">
    <source>
        <dbReference type="EMBL" id="TDR40547.1"/>
    </source>
</evidence>
<feature type="transmembrane region" description="Helical" evidence="1">
    <location>
        <begin position="75"/>
        <end position="100"/>
    </location>
</feature>
<gene>
    <name evidence="3" type="ORF">DFR61_10861</name>
    <name evidence="2" type="ORF">NCTC10597_02006</name>
</gene>
<sequence length="129" mass="14647">MRKFLLIILLIPIIEIAFVLLSGKLIGAWWTIALIVITGLLGIYLLKSESKRVKREIEASVKQGLPPGPVLIESVLLIIAGILLVLPGFLSDILGILLILKPIRRLWRPLIEKWMRKKYSNSNVVVYRR</sequence>
<dbReference type="PANTHER" id="PTHR35335">
    <property type="entry name" value="UPF0716 PROTEIN FXSA"/>
    <property type="match status" value="1"/>
</dbReference>
<dbReference type="EMBL" id="UGNP01000001">
    <property type="protein sequence ID" value="STX10286.1"/>
    <property type="molecule type" value="Genomic_DNA"/>
</dbReference>
<reference evidence="3 5" key="2">
    <citation type="submission" date="2019-03" db="EMBL/GenBank/DDBJ databases">
        <title>Genomic Encyclopedia of Type Strains, Phase IV (KMG-IV): sequencing the most valuable type-strain genomes for metagenomic binning, comparative biology and taxonomic classification.</title>
        <authorList>
            <person name="Goeker M."/>
        </authorList>
    </citation>
    <scope>NUCLEOTIDE SEQUENCE [LARGE SCALE GENOMIC DNA]</scope>
    <source>
        <strain evidence="3 5">DSM 20580</strain>
    </source>
</reference>
<protein>
    <submittedName>
        <fullName evidence="2">Phage T7 F exclusion suppressor FxsA</fullName>
    </submittedName>
    <submittedName>
        <fullName evidence="3">UPF0716 protein FxsA</fullName>
    </submittedName>
</protein>
<keyword evidence="1" id="KW-0812">Transmembrane</keyword>
<dbReference type="OrthoDB" id="9792788at2"/>
<organism evidence="2 4">
    <name type="scientific">Kurthia zopfii</name>
    <dbReference type="NCBI Taxonomy" id="1650"/>
    <lineage>
        <taxon>Bacteria</taxon>
        <taxon>Bacillati</taxon>
        <taxon>Bacillota</taxon>
        <taxon>Bacilli</taxon>
        <taxon>Bacillales</taxon>
        <taxon>Caryophanaceae</taxon>
        <taxon>Kurthia</taxon>
    </lineage>
</organism>
<dbReference type="Pfam" id="PF04186">
    <property type="entry name" value="FxsA"/>
    <property type="match status" value="1"/>
</dbReference>
<name>A0A2U3AEZ6_9BACL</name>
<dbReference type="NCBIfam" id="NF008528">
    <property type="entry name" value="PRK11463.1-2"/>
    <property type="match status" value="1"/>
</dbReference>
<keyword evidence="1" id="KW-0472">Membrane</keyword>
<dbReference type="AlphaFoldDB" id="A0A2U3AEZ6"/>
<dbReference type="RefSeq" id="WP_109349037.1">
    <property type="nucleotide sequence ID" value="NZ_BJUE01000004.1"/>
</dbReference>
<dbReference type="EMBL" id="SNZG01000008">
    <property type="protein sequence ID" value="TDR40547.1"/>
    <property type="molecule type" value="Genomic_DNA"/>
</dbReference>
<keyword evidence="1" id="KW-1133">Transmembrane helix</keyword>
<evidence type="ECO:0000313" key="4">
    <source>
        <dbReference type="Proteomes" id="UP000254330"/>
    </source>
</evidence>
<feature type="transmembrane region" description="Helical" evidence="1">
    <location>
        <begin position="26"/>
        <end position="46"/>
    </location>
</feature>
<reference evidence="2 4" key="1">
    <citation type="submission" date="2018-06" db="EMBL/GenBank/DDBJ databases">
        <authorList>
            <consortium name="Pathogen Informatics"/>
            <person name="Doyle S."/>
        </authorList>
    </citation>
    <scope>NUCLEOTIDE SEQUENCE [LARGE SCALE GENOMIC DNA]</scope>
    <source>
        <strain evidence="2 4">NCTC10597</strain>
    </source>
</reference>
<dbReference type="Proteomes" id="UP000254330">
    <property type="component" value="Unassembled WGS sequence"/>
</dbReference>
<keyword evidence="5" id="KW-1185">Reference proteome</keyword>
<dbReference type="Proteomes" id="UP000294641">
    <property type="component" value="Unassembled WGS sequence"/>
</dbReference>
<evidence type="ECO:0000256" key="1">
    <source>
        <dbReference type="SAM" id="Phobius"/>
    </source>
</evidence>
<evidence type="ECO:0000313" key="2">
    <source>
        <dbReference type="EMBL" id="STX10286.1"/>
    </source>
</evidence>
<comment type="caution">
    <text evidence="2">The sequence shown here is derived from an EMBL/GenBank/DDBJ whole genome shotgun (WGS) entry which is preliminary data.</text>
</comment>
<accession>A0A2U3AEZ6</accession>